<keyword evidence="3 5" id="KW-0067">ATP-binding</keyword>
<dbReference type="GO" id="GO:0005524">
    <property type="term" value="F:ATP binding"/>
    <property type="evidence" value="ECO:0007669"/>
    <property type="project" value="UniProtKB-KW"/>
</dbReference>
<dbReference type="PANTHER" id="PTHR43776">
    <property type="entry name" value="TRANSPORT ATP-BINDING PROTEIN"/>
    <property type="match status" value="1"/>
</dbReference>
<evidence type="ECO:0000313" key="5">
    <source>
        <dbReference type="EMBL" id="XBX75875.1"/>
    </source>
</evidence>
<dbReference type="RefSeq" id="WP_350344610.1">
    <property type="nucleotide sequence ID" value="NZ_CP158367.1"/>
</dbReference>
<keyword evidence="2" id="KW-0547">Nucleotide-binding</keyword>
<evidence type="ECO:0000259" key="4">
    <source>
        <dbReference type="PROSITE" id="PS50893"/>
    </source>
</evidence>
<dbReference type="CDD" id="cd03257">
    <property type="entry name" value="ABC_NikE_OppD_transporters"/>
    <property type="match status" value="1"/>
</dbReference>
<dbReference type="InterPro" id="IPR050319">
    <property type="entry name" value="ABC_transp_ATP-bind"/>
</dbReference>
<dbReference type="SUPFAM" id="SSF52540">
    <property type="entry name" value="P-loop containing nucleoside triphosphate hydrolases"/>
    <property type="match status" value="1"/>
</dbReference>
<evidence type="ECO:0000256" key="3">
    <source>
        <dbReference type="ARBA" id="ARBA00022840"/>
    </source>
</evidence>
<proteinExistence type="predicted"/>
<dbReference type="AlphaFoldDB" id="A0AAU7VP05"/>
<dbReference type="InterPro" id="IPR027417">
    <property type="entry name" value="P-loop_NTPase"/>
</dbReference>
<reference evidence="5" key="2">
    <citation type="submission" date="2024-06" db="EMBL/GenBank/DDBJ databases">
        <authorList>
            <person name="Petrova K.O."/>
            <person name="Toshchakov S.V."/>
            <person name="Boltjanskaja Y.V."/>
            <person name="Kevbrin V."/>
        </authorList>
    </citation>
    <scope>NUCLEOTIDE SEQUENCE</scope>
    <source>
        <strain evidence="5">Z-910T</strain>
    </source>
</reference>
<dbReference type="SMART" id="SM00382">
    <property type="entry name" value="AAA"/>
    <property type="match status" value="1"/>
</dbReference>
<feature type="domain" description="ABC transporter" evidence="4">
    <location>
        <begin position="5"/>
        <end position="245"/>
    </location>
</feature>
<accession>A0AAU7VP05</accession>
<protein>
    <submittedName>
        <fullName evidence="5">Dipeptide/oligopeptide/nickel ABC transporter ATP-binding protein</fullName>
    </submittedName>
</protein>
<name>A0AAU7VP05_9FIRM</name>
<sequence>MNDLVEVRSVNKAFGKLERNVLDNVSLSIKENTILGFLGETGSGKTTLAKIIVGLENPDSGTVYLKGSKLLGLKKRSFSQCSEIQYIFQDPYSAMESYFTVEDILLEPFIICKKNKHISLSPKQALKMVGINDYAIWKNKKISTLSGGQRQKICIARALIPNPKLIIADESTSMLDKESTNEILKIFKELKKNNKLSLLLISHQLNVVMEICDEICVLKNGEIIEHDKKDDVINRPKNRYTKKILDSMNFFMEDEYKYE</sequence>
<keyword evidence="1" id="KW-0813">Transport</keyword>
<dbReference type="Pfam" id="PF00005">
    <property type="entry name" value="ABC_tran"/>
    <property type="match status" value="1"/>
</dbReference>
<organism evidence="5">
    <name type="scientific">Proteinivorax tanatarense</name>
    <dbReference type="NCBI Taxonomy" id="1260629"/>
    <lineage>
        <taxon>Bacteria</taxon>
        <taxon>Bacillati</taxon>
        <taxon>Bacillota</taxon>
        <taxon>Clostridia</taxon>
        <taxon>Eubacteriales</taxon>
        <taxon>Proteinivoracaceae</taxon>
        <taxon>Proteinivorax</taxon>
    </lineage>
</organism>
<gene>
    <name evidence="5" type="ORF">PRVXT_001036</name>
</gene>
<dbReference type="PROSITE" id="PS00211">
    <property type="entry name" value="ABC_TRANSPORTER_1"/>
    <property type="match status" value="1"/>
</dbReference>
<dbReference type="PROSITE" id="PS50893">
    <property type="entry name" value="ABC_TRANSPORTER_2"/>
    <property type="match status" value="1"/>
</dbReference>
<evidence type="ECO:0000256" key="1">
    <source>
        <dbReference type="ARBA" id="ARBA00022448"/>
    </source>
</evidence>
<dbReference type="InterPro" id="IPR003439">
    <property type="entry name" value="ABC_transporter-like_ATP-bd"/>
</dbReference>
<reference evidence="5" key="1">
    <citation type="journal article" date="2013" name="Extremophiles">
        <title>Proteinivorax tanatarense gen. nov., sp. nov., an anaerobic, haloalkaliphilic, proteolytic bacterium isolated from a decaying algal bloom, and proposal of Proteinivoraceae fam. nov.</title>
        <authorList>
            <person name="Kevbrin V."/>
            <person name="Boltyanskaya Y."/>
            <person name="Zhilina T."/>
            <person name="Kolganova T."/>
            <person name="Lavrentjeva E."/>
            <person name="Kuznetsov B."/>
        </authorList>
    </citation>
    <scope>NUCLEOTIDE SEQUENCE</scope>
    <source>
        <strain evidence="5">Z-910T</strain>
    </source>
</reference>
<dbReference type="Gene3D" id="3.40.50.300">
    <property type="entry name" value="P-loop containing nucleotide triphosphate hydrolases"/>
    <property type="match status" value="1"/>
</dbReference>
<dbReference type="EMBL" id="CP158367">
    <property type="protein sequence ID" value="XBX75875.1"/>
    <property type="molecule type" value="Genomic_DNA"/>
</dbReference>
<dbReference type="GO" id="GO:0016887">
    <property type="term" value="F:ATP hydrolysis activity"/>
    <property type="evidence" value="ECO:0007669"/>
    <property type="project" value="InterPro"/>
</dbReference>
<dbReference type="GO" id="GO:0055085">
    <property type="term" value="P:transmembrane transport"/>
    <property type="evidence" value="ECO:0007669"/>
    <property type="project" value="UniProtKB-ARBA"/>
</dbReference>
<dbReference type="InterPro" id="IPR003593">
    <property type="entry name" value="AAA+_ATPase"/>
</dbReference>
<evidence type="ECO:0000256" key="2">
    <source>
        <dbReference type="ARBA" id="ARBA00022741"/>
    </source>
</evidence>
<dbReference type="InterPro" id="IPR017871">
    <property type="entry name" value="ABC_transporter-like_CS"/>
</dbReference>